<keyword evidence="1" id="KW-0812">Transmembrane</keyword>
<feature type="transmembrane region" description="Helical" evidence="1">
    <location>
        <begin position="87"/>
        <end position="107"/>
    </location>
</feature>
<evidence type="ECO:0008006" key="4">
    <source>
        <dbReference type="Google" id="ProtNLM"/>
    </source>
</evidence>
<organism evidence="2 3">
    <name type="scientific">Cladobotryum mycophilum</name>
    <dbReference type="NCBI Taxonomy" id="491253"/>
    <lineage>
        <taxon>Eukaryota</taxon>
        <taxon>Fungi</taxon>
        <taxon>Dikarya</taxon>
        <taxon>Ascomycota</taxon>
        <taxon>Pezizomycotina</taxon>
        <taxon>Sordariomycetes</taxon>
        <taxon>Hypocreomycetidae</taxon>
        <taxon>Hypocreales</taxon>
        <taxon>Hypocreaceae</taxon>
        <taxon>Cladobotryum</taxon>
    </lineage>
</organism>
<reference evidence="2 3" key="1">
    <citation type="submission" date="2024-01" db="EMBL/GenBank/DDBJ databases">
        <title>Complete genome of Cladobotryum mycophilum ATHUM6906.</title>
        <authorList>
            <person name="Christinaki A.C."/>
            <person name="Myridakis A.I."/>
            <person name="Kouvelis V.N."/>
        </authorList>
    </citation>
    <scope>NUCLEOTIDE SEQUENCE [LARGE SCALE GENOMIC DNA]</scope>
    <source>
        <strain evidence="2 3">ATHUM6906</strain>
    </source>
</reference>
<dbReference type="EMBL" id="JAVFKD010000015">
    <property type="protein sequence ID" value="KAK5989297.1"/>
    <property type="molecule type" value="Genomic_DNA"/>
</dbReference>
<evidence type="ECO:0000313" key="2">
    <source>
        <dbReference type="EMBL" id="KAK5989297.1"/>
    </source>
</evidence>
<protein>
    <recommendedName>
        <fullName evidence="4">Transmembrane protein</fullName>
    </recommendedName>
</protein>
<sequence length="147" mass="16267">MLSSDAAQASLTFVIFLIGIFLLGFLADPVLNLWMDPIGTISDTASTIMRDLDDVEEQGRISWADHFLKGFFSLGLVGLLKSGLLFSPWYCILFVIIGAFTALVGIWKTVKKLTKSLLKNMSVIVLDIGVEDEDDFIYEEEPEGNAQ</sequence>
<evidence type="ECO:0000313" key="3">
    <source>
        <dbReference type="Proteomes" id="UP001338125"/>
    </source>
</evidence>
<dbReference type="Proteomes" id="UP001338125">
    <property type="component" value="Unassembled WGS sequence"/>
</dbReference>
<feature type="transmembrane region" description="Helical" evidence="1">
    <location>
        <begin position="7"/>
        <end position="27"/>
    </location>
</feature>
<keyword evidence="1" id="KW-0472">Membrane</keyword>
<name>A0ABR0SBU5_9HYPO</name>
<gene>
    <name evidence="2" type="ORF">PT974_10810</name>
</gene>
<keyword evidence="3" id="KW-1185">Reference proteome</keyword>
<proteinExistence type="predicted"/>
<evidence type="ECO:0000256" key="1">
    <source>
        <dbReference type="SAM" id="Phobius"/>
    </source>
</evidence>
<accession>A0ABR0SBU5</accession>
<keyword evidence="1" id="KW-1133">Transmembrane helix</keyword>
<comment type="caution">
    <text evidence="2">The sequence shown here is derived from an EMBL/GenBank/DDBJ whole genome shotgun (WGS) entry which is preliminary data.</text>
</comment>